<feature type="repeat" description="TPR" evidence="3">
    <location>
        <begin position="214"/>
        <end position="247"/>
    </location>
</feature>
<evidence type="ECO:0000313" key="5">
    <source>
        <dbReference type="Proteomes" id="UP000824469"/>
    </source>
</evidence>
<comment type="caution">
    <text evidence="4">The sequence shown here is derived from an EMBL/GenBank/DDBJ whole genome shotgun (WGS) entry which is preliminary data.</text>
</comment>
<dbReference type="OMA" id="PEAYICQ"/>
<gene>
    <name evidence="4" type="ORF">KI387_018316</name>
</gene>
<dbReference type="SUPFAM" id="SSF52833">
    <property type="entry name" value="Thioredoxin-like"/>
    <property type="match status" value="1"/>
</dbReference>
<dbReference type="InterPro" id="IPR011990">
    <property type="entry name" value="TPR-like_helical_dom_sf"/>
</dbReference>
<evidence type="ECO:0000256" key="2">
    <source>
        <dbReference type="ARBA" id="ARBA00022803"/>
    </source>
</evidence>
<evidence type="ECO:0000256" key="3">
    <source>
        <dbReference type="PROSITE-ProRule" id="PRU00339"/>
    </source>
</evidence>
<sequence length="254" mass="27094">MAECGGKSQTRIPSAFFSASRKGNINFKICANCGANQVERGRGGRVSSQSESSEKANKEEEIRVCVSKACSKTGSPQTLQLLTGLAPPHVKVKSCNCLGRCGSGPNLVVLPAEIFVSHCTTAAHAAHLLAAQCGASDPANNLIALSLKEQGNKEFECRNAFRAEQLYSQAIELKPSGGQHFLYANRSAVRLAIGDNAGSLSDAKEASRITSNWHVPYTRQGDAYFALGEYAAAELAFSRALAIEPSLRRSKAFK</sequence>
<dbReference type="InterPro" id="IPR019734">
    <property type="entry name" value="TPR_rpt"/>
</dbReference>
<proteinExistence type="predicted"/>
<dbReference type="SUPFAM" id="SSF48452">
    <property type="entry name" value="TPR-like"/>
    <property type="match status" value="1"/>
</dbReference>
<evidence type="ECO:0000313" key="4">
    <source>
        <dbReference type="EMBL" id="KAH9323677.1"/>
    </source>
</evidence>
<dbReference type="InterPro" id="IPR013105">
    <property type="entry name" value="TPR_2"/>
</dbReference>
<dbReference type="PROSITE" id="PS50005">
    <property type="entry name" value="TPR"/>
    <property type="match status" value="1"/>
</dbReference>
<dbReference type="EMBL" id="JAHRHJ020000003">
    <property type="protein sequence ID" value="KAH9323677.1"/>
    <property type="molecule type" value="Genomic_DNA"/>
</dbReference>
<dbReference type="SMART" id="SM00028">
    <property type="entry name" value="TPR"/>
    <property type="match status" value="2"/>
</dbReference>
<name>A0AA38LJT9_TAXCH</name>
<keyword evidence="5" id="KW-1185">Reference proteome</keyword>
<dbReference type="Proteomes" id="UP000824469">
    <property type="component" value="Unassembled WGS sequence"/>
</dbReference>
<feature type="non-terminal residue" evidence="4">
    <location>
        <position position="1"/>
    </location>
</feature>
<dbReference type="Gene3D" id="3.40.30.10">
    <property type="entry name" value="Glutaredoxin"/>
    <property type="match status" value="1"/>
</dbReference>
<dbReference type="PANTHER" id="PTHR47682:SF1">
    <property type="entry name" value="TETRATRICOPEPTIDE REPEAT (TPR)-CONTAINING PROTEIN"/>
    <property type="match status" value="1"/>
</dbReference>
<dbReference type="Pfam" id="PF07719">
    <property type="entry name" value="TPR_2"/>
    <property type="match status" value="1"/>
</dbReference>
<dbReference type="CDD" id="cd02980">
    <property type="entry name" value="TRX_Fd_family"/>
    <property type="match status" value="1"/>
</dbReference>
<reference evidence="4 5" key="1">
    <citation type="journal article" date="2021" name="Nat. Plants">
        <title>The Taxus genome provides insights into paclitaxel biosynthesis.</title>
        <authorList>
            <person name="Xiong X."/>
            <person name="Gou J."/>
            <person name="Liao Q."/>
            <person name="Li Y."/>
            <person name="Zhou Q."/>
            <person name="Bi G."/>
            <person name="Li C."/>
            <person name="Du R."/>
            <person name="Wang X."/>
            <person name="Sun T."/>
            <person name="Guo L."/>
            <person name="Liang H."/>
            <person name="Lu P."/>
            <person name="Wu Y."/>
            <person name="Zhang Z."/>
            <person name="Ro D.K."/>
            <person name="Shang Y."/>
            <person name="Huang S."/>
            <person name="Yan J."/>
        </authorList>
    </citation>
    <scope>NUCLEOTIDE SEQUENCE [LARGE SCALE GENOMIC DNA]</scope>
    <source>
        <strain evidence="4">Ta-2019</strain>
    </source>
</reference>
<keyword evidence="1" id="KW-0677">Repeat</keyword>
<dbReference type="InterPro" id="IPR036249">
    <property type="entry name" value="Thioredoxin-like_sf"/>
</dbReference>
<evidence type="ECO:0000256" key="1">
    <source>
        <dbReference type="ARBA" id="ARBA00022737"/>
    </source>
</evidence>
<protein>
    <submittedName>
        <fullName evidence="4">Uncharacterized protein</fullName>
    </submittedName>
</protein>
<dbReference type="PANTHER" id="PTHR47682">
    <property type="entry name" value="TETRATRICOPEPTIDE REPEAT (TPR)-CONTAINING PROTEIN"/>
    <property type="match status" value="1"/>
</dbReference>
<organism evidence="4 5">
    <name type="scientific">Taxus chinensis</name>
    <name type="common">Chinese yew</name>
    <name type="synonym">Taxus wallichiana var. chinensis</name>
    <dbReference type="NCBI Taxonomy" id="29808"/>
    <lineage>
        <taxon>Eukaryota</taxon>
        <taxon>Viridiplantae</taxon>
        <taxon>Streptophyta</taxon>
        <taxon>Embryophyta</taxon>
        <taxon>Tracheophyta</taxon>
        <taxon>Spermatophyta</taxon>
        <taxon>Pinopsida</taxon>
        <taxon>Pinidae</taxon>
        <taxon>Conifers II</taxon>
        <taxon>Cupressales</taxon>
        <taxon>Taxaceae</taxon>
        <taxon>Taxus</taxon>
    </lineage>
</organism>
<dbReference type="Gene3D" id="1.25.40.10">
    <property type="entry name" value="Tetratricopeptide repeat domain"/>
    <property type="match status" value="1"/>
</dbReference>
<accession>A0AA38LJT9</accession>
<dbReference type="AlphaFoldDB" id="A0AA38LJT9"/>
<keyword evidence="2 3" id="KW-0802">TPR repeat</keyword>